<dbReference type="GeneID" id="92094321"/>
<accession>A0ABR1TN79</accession>
<sequence length="85" mass="9344">MASLVLPQSPECLAYYLIYVRYILLISSRLLSSAPEAVNDFSVRYVLIQVQCGVSAVLHSVACYCMESAKAFSGPVRPPITCWIA</sequence>
<gene>
    <name evidence="1" type="ORF">PG994_009849</name>
</gene>
<proteinExistence type="predicted"/>
<name>A0ABR1TN79_9PEZI</name>
<evidence type="ECO:0000313" key="1">
    <source>
        <dbReference type="EMBL" id="KAK8048119.1"/>
    </source>
</evidence>
<organism evidence="1 2">
    <name type="scientific">Apiospora phragmitis</name>
    <dbReference type="NCBI Taxonomy" id="2905665"/>
    <lineage>
        <taxon>Eukaryota</taxon>
        <taxon>Fungi</taxon>
        <taxon>Dikarya</taxon>
        <taxon>Ascomycota</taxon>
        <taxon>Pezizomycotina</taxon>
        <taxon>Sordariomycetes</taxon>
        <taxon>Xylariomycetidae</taxon>
        <taxon>Amphisphaeriales</taxon>
        <taxon>Apiosporaceae</taxon>
        <taxon>Apiospora</taxon>
    </lineage>
</organism>
<dbReference type="Proteomes" id="UP001480595">
    <property type="component" value="Unassembled WGS sequence"/>
</dbReference>
<keyword evidence="2" id="KW-1185">Reference proteome</keyword>
<dbReference type="RefSeq" id="XP_066710368.1">
    <property type="nucleotide sequence ID" value="XM_066861258.1"/>
</dbReference>
<protein>
    <submittedName>
        <fullName evidence="1">Uncharacterized protein</fullName>
    </submittedName>
</protein>
<evidence type="ECO:0000313" key="2">
    <source>
        <dbReference type="Proteomes" id="UP001480595"/>
    </source>
</evidence>
<reference evidence="1 2" key="1">
    <citation type="submission" date="2023-01" db="EMBL/GenBank/DDBJ databases">
        <title>Analysis of 21 Apiospora genomes using comparative genomics revels a genus with tremendous synthesis potential of carbohydrate active enzymes and secondary metabolites.</title>
        <authorList>
            <person name="Sorensen T."/>
        </authorList>
    </citation>
    <scope>NUCLEOTIDE SEQUENCE [LARGE SCALE GENOMIC DNA]</scope>
    <source>
        <strain evidence="1 2">CBS 135458</strain>
    </source>
</reference>
<comment type="caution">
    <text evidence="1">The sequence shown here is derived from an EMBL/GenBank/DDBJ whole genome shotgun (WGS) entry which is preliminary data.</text>
</comment>
<dbReference type="EMBL" id="JAQQWL010000011">
    <property type="protein sequence ID" value="KAK8048119.1"/>
    <property type="molecule type" value="Genomic_DNA"/>
</dbReference>